<sequence length="133" mass="15061">MSSNLKQTDPVPAYEELFEERPQNKRTGYSHIPPTDPEADLESQAHTHEYGHDLPAQADAPASGSSTTAGQQPPREHFHCETCDLQLERREKRDSQHRHCQTVASTFLYFGLMITLILVIVVPTVAAMKKRRH</sequence>
<feature type="transmembrane region" description="Helical" evidence="2">
    <location>
        <begin position="107"/>
        <end position="128"/>
    </location>
</feature>
<keyword evidence="2" id="KW-0812">Transmembrane</keyword>
<dbReference type="EMBL" id="JAPZBU010000011">
    <property type="protein sequence ID" value="KAJ5379331.1"/>
    <property type="molecule type" value="Genomic_DNA"/>
</dbReference>
<evidence type="ECO:0000313" key="3">
    <source>
        <dbReference type="EMBL" id="KAJ5379331.1"/>
    </source>
</evidence>
<feature type="region of interest" description="Disordered" evidence="1">
    <location>
        <begin position="1"/>
        <end position="78"/>
    </location>
</feature>
<dbReference type="GeneID" id="81376067"/>
<accession>A0A9W9VH87</accession>
<protein>
    <submittedName>
        <fullName evidence="3">Uncharacterized protein</fullName>
    </submittedName>
</protein>
<feature type="compositionally biased region" description="Basic and acidic residues" evidence="1">
    <location>
        <begin position="43"/>
        <end position="52"/>
    </location>
</feature>
<evidence type="ECO:0000313" key="4">
    <source>
        <dbReference type="Proteomes" id="UP001147747"/>
    </source>
</evidence>
<comment type="caution">
    <text evidence="3">The sequence shown here is derived from an EMBL/GenBank/DDBJ whole genome shotgun (WGS) entry which is preliminary data.</text>
</comment>
<evidence type="ECO:0000256" key="2">
    <source>
        <dbReference type="SAM" id="Phobius"/>
    </source>
</evidence>
<keyword evidence="2" id="KW-1133">Transmembrane helix</keyword>
<dbReference type="RefSeq" id="XP_056483117.1">
    <property type="nucleotide sequence ID" value="XM_056637087.1"/>
</dbReference>
<dbReference type="Proteomes" id="UP001147747">
    <property type="component" value="Unassembled WGS sequence"/>
</dbReference>
<name>A0A9W9VH87_9EURO</name>
<organism evidence="3 4">
    <name type="scientific">Penicillium cosmopolitanum</name>
    <dbReference type="NCBI Taxonomy" id="1131564"/>
    <lineage>
        <taxon>Eukaryota</taxon>
        <taxon>Fungi</taxon>
        <taxon>Dikarya</taxon>
        <taxon>Ascomycota</taxon>
        <taxon>Pezizomycotina</taxon>
        <taxon>Eurotiomycetes</taxon>
        <taxon>Eurotiomycetidae</taxon>
        <taxon>Eurotiales</taxon>
        <taxon>Aspergillaceae</taxon>
        <taxon>Penicillium</taxon>
    </lineage>
</organism>
<dbReference type="AlphaFoldDB" id="A0A9W9VH87"/>
<evidence type="ECO:0000256" key="1">
    <source>
        <dbReference type="SAM" id="MobiDB-lite"/>
    </source>
</evidence>
<gene>
    <name evidence="3" type="ORF">N7509_012450</name>
</gene>
<reference evidence="3" key="2">
    <citation type="journal article" date="2023" name="IMA Fungus">
        <title>Comparative genomic study of the Penicillium genus elucidates a diverse pangenome and 15 lateral gene transfer events.</title>
        <authorList>
            <person name="Petersen C."/>
            <person name="Sorensen T."/>
            <person name="Nielsen M.R."/>
            <person name="Sondergaard T.E."/>
            <person name="Sorensen J.L."/>
            <person name="Fitzpatrick D.A."/>
            <person name="Frisvad J.C."/>
            <person name="Nielsen K.L."/>
        </authorList>
    </citation>
    <scope>NUCLEOTIDE SEQUENCE</scope>
    <source>
        <strain evidence="3">IBT 29677</strain>
    </source>
</reference>
<keyword evidence="2" id="KW-0472">Membrane</keyword>
<proteinExistence type="predicted"/>
<keyword evidence="4" id="KW-1185">Reference proteome</keyword>
<reference evidence="3" key="1">
    <citation type="submission" date="2022-12" db="EMBL/GenBank/DDBJ databases">
        <authorList>
            <person name="Petersen C."/>
        </authorList>
    </citation>
    <scope>NUCLEOTIDE SEQUENCE</scope>
    <source>
        <strain evidence="3">IBT 29677</strain>
    </source>
</reference>
<dbReference type="OrthoDB" id="4506934at2759"/>